<dbReference type="InterPro" id="IPR002355">
    <property type="entry name" value="Cu_oxidase_Cu_BS"/>
</dbReference>
<dbReference type="PANTHER" id="PTHR11709:SF414">
    <property type="entry name" value="ADR239WP"/>
    <property type="match status" value="1"/>
</dbReference>
<dbReference type="AlphaFoldDB" id="A0AAW0Q8Q2"/>
<keyword evidence="6" id="KW-0472">Membrane</keyword>
<dbReference type="InterPro" id="IPR011706">
    <property type="entry name" value="Cu-oxidase_C"/>
</dbReference>
<dbReference type="PANTHER" id="PTHR11709">
    <property type="entry name" value="MULTI-COPPER OXIDASE"/>
    <property type="match status" value="1"/>
</dbReference>
<dbReference type="InterPro" id="IPR033138">
    <property type="entry name" value="Cu_oxidase_CS"/>
</dbReference>
<dbReference type="CDD" id="cd13910">
    <property type="entry name" value="CuRO_3_MCO_like_4"/>
    <property type="match status" value="1"/>
</dbReference>
<sequence length="734" mass="81082">MARYDSVRSVSPEPTEQRLSEDQRNSLEKDSSDGNMNAEQSEGLLSAETRDFEKLGPLTPAVVEEEGKGRRRKWIIAAAVFLTALMAFDAWLFFIPHSKTQQSPPPAPADPHLDALMRVPFRRPEEEYILDSKWDYSAPPQVRMYNWTIVDKDGNPDGVYKPMMMINGQFPGPMMEVNEGDTVIVNVKNSAKNATGIHWHGLLQNGTNFMDGVGGVTQCPIAPGGSFQYNFTVAGQQGTYYYHAHQGVQMLSGLVGPLVIHNVNESKTSTDPYSTDRVILLQDWYHDPAEGLLRDSLSPGNENSPIPNGALINGMNKVDCAQHPNRTCDTSQTLLPSMDMMAGAYHRLRFINAGGFAWFQVAIDDHLRLLVHEVDGTPVKQFQEADITLSPGQRYSVTFATDQAGFDFTEYWLRARMIEGCFADPKLPDNGVSEAKMIMRYVMPAGMGGPEPSPAAGNSTRSNSTATVSSQALPTSTNSLVDYAMQCKDMTARNKYTPVPALPAPAIADHSWYFRVNMAIGDWRLERGFMNQSSFRSDLKQPTLHRLIDGLASGNDSFSVAGKDAAIMDAAFHPDHELVLSHDRIETVDIILQNVDEGNHPFHLHGMPLWVLGQGHGYFPGYEALNLKPGGKGLLDPANNTVVANPLRRDTVTLEGFGWTLLRFVADNPGVWLFHCHMVWHAEAGMGLQVVTRLRDLRGWTVPDANRKLCEASPEVLSSGAAPPDEIFAGFHDE</sequence>
<evidence type="ECO:0000259" key="8">
    <source>
        <dbReference type="Pfam" id="PF07731"/>
    </source>
</evidence>
<feature type="region of interest" description="Disordered" evidence="5">
    <location>
        <begin position="449"/>
        <end position="471"/>
    </location>
</feature>
<keyword evidence="6" id="KW-0812">Transmembrane</keyword>
<dbReference type="InterPro" id="IPR045087">
    <property type="entry name" value="Cu-oxidase_fam"/>
</dbReference>
<evidence type="ECO:0000313" key="11">
    <source>
        <dbReference type="Proteomes" id="UP001392437"/>
    </source>
</evidence>
<dbReference type="PROSITE" id="PS00079">
    <property type="entry name" value="MULTICOPPER_OXIDASE1"/>
    <property type="match status" value="1"/>
</dbReference>
<feature type="compositionally biased region" description="Polar residues" evidence="5">
    <location>
        <begin position="456"/>
        <end position="471"/>
    </location>
</feature>
<dbReference type="EMBL" id="JAQQWP010000010">
    <property type="protein sequence ID" value="KAK8097150.1"/>
    <property type="molecule type" value="Genomic_DNA"/>
</dbReference>
<dbReference type="PROSITE" id="PS00080">
    <property type="entry name" value="MULTICOPPER_OXIDASE2"/>
    <property type="match status" value="1"/>
</dbReference>
<feature type="region of interest" description="Disordered" evidence="5">
    <location>
        <begin position="1"/>
        <end position="42"/>
    </location>
</feature>
<evidence type="ECO:0008006" key="12">
    <source>
        <dbReference type="Google" id="ProtNLM"/>
    </source>
</evidence>
<evidence type="ECO:0000313" key="10">
    <source>
        <dbReference type="EMBL" id="KAK8097150.1"/>
    </source>
</evidence>
<proteinExistence type="inferred from homology"/>
<feature type="domain" description="Plastocyanin-like" evidence="8">
    <location>
        <begin position="570"/>
        <end position="693"/>
    </location>
</feature>
<evidence type="ECO:0000259" key="9">
    <source>
        <dbReference type="Pfam" id="PF07732"/>
    </source>
</evidence>
<feature type="compositionally biased region" description="Basic and acidic residues" evidence="5">
    <location>
        <begin position="15"/>
        <end position="32"/>
    </location>
</feature>
<feature type="transmembrane region" description="Helical" evidence="6">
    <location>
        <begin position="74"/>
        <end position="94"/>
    </location>
</feature>
<dbReference type="Pfam" id="PF07732">
    <property type="entry name" value="Cu-oxidase_3"/>
    <property type="match status" value="1"/>
</dbReference>
<dbReference type="Pfam" id="PF00394">
    <property type="entry name" value="Cu-oxidase"/>
    <property type="match status" value="1"/>
</dbReference>
<dbReference type="GO" id="GO:0005507">
    <property type="term" value="F:copper ion binding"/>
    <property type="evidence" value="ECO:0007669"/>
    <property type="project" value="InterPro"/>
</dbReference>
<comment type="similarity">
    <text evidence="1">Belongs to the multicopper oxidase family.</text>
</comment>
<dbReference type="InterPro" id="IPR001117">
    <property type="entry name" value="Cu-oxidase_2nd"/>
</dbReference>
<feature type="domain" description="Plastocyanin-like" evidence="9">
    <location>
        <begin position="153"/>
        <end position="262"/>
    </location>
</feature>
<evidence type="ECO:0000256" key="2">
    <source>
        <dbReference type="ARBA" id="ARBA00022723"/>
    </source>
</evidence>
<gene>
    <name evidence="10" type="ORF">PG999_013094</name>
</gene>
<evidence type="ECO:0000256" key="1">
    <source>
        <dbReference type="ARBA" id="ARBA00010609"/>
    </source>
</evidence>
<dbReference type="SUPFAM" id="SSF49503">
    <property type="entry name" value="Cupredoxins"/>
    <property type="match status" value="3"/>
</dbReference>
<dbReference type="InterPro" id="IPR011707">
    <property type="entry name" value="Cu-oxidase-like_N"/>
</dbReference>
<dbReference type="CDD" id="cd13857">
    <property type="entry name" value="CuRO_1_Diphenol_Ox"/>
    <property type="match status" value="1"/>
</dbReference>
<dbReference type="Pfam" id="PF07731">
    <property type="entry name" value="Cu-oxidase_2"/>
    <property type="match status" value="1"/>
</dbReference>
<dbReference type="GO" id="GO:0016491">
    <property type="term" value="F:oxidoreductase activity"/>
    <property type="evidence" value="ECO:0007669"/>
    <property type="project" value="UniProtKB-KW"/>
</dbReference>
<keyword evidence="6" id="KW-1133">Transmembrane helix</keyword>
<keyword evidence="3" id="KW-0560">Oxidoreductase</keyword>
<reference evidence="10 11" key="1">
    <citation type="submission" date="2023-01" db="EMBL/GenBank/DDBJ databases">
        <title>Analysis of 21 Apiospora genomes using comparative genomics revels a genus with tremendous synthesis potential of carbohydrate active enzymes and secondary metabolites.</title>
        <authorList>
            <person name="Sorensen T."/>
        </authorList>
    </citation>
    <scope>NUCLEOTIDE SEQUENCE [LARGE SCALE GENOMIC DNA]</scope>
    <source>
        <strain evidence="10 11">CBS 117206</strain>
    </source>
</reference>
<evidence type="ECO:0000256" key="6">
    <source>
        <dbReference type="SAM" id="Phobius"/>
    </source>
</evidence>
<organism evidence="10 11">
    <name type="scientific">Apiospora kogelbergensis</name>
    <dbReference type="NCBI Taxonomy" id="1337665"/>
    <lineage>
        <taxon>Eukaryota</taxon>
        <taxon>Fungi</taxon>
        <taxon>Dikarya</taxon>
        <taxon>Ascomycota</taxon>
        <taxon>Pezizomycotina</taxon>
        <taxon>Sordariomycetes</taxon>
        <taxon>Xylariomycetidae</taxon>
        <taxon>Amphisphaeriales</taxon>
        <taxon>Apiosporaceae</taxon>
        <taxon>Apiospora</taxon>
    </lineage>
</organism>
<dbReference type="Gene3D" id="2.60.40.420">
    <property type="entry name" value="Cupredoxins - blue copper proteins"/>
    <property type="match status" value="3"/>
</dbReference>
<protein>
    <recommendedName>
        <fullName evidence="12">Multicopper oxidase</fullName>
    </recommendedName>
</protein>
<name>A0AAW0Q8Q2_9PEZI</name>
<evidence type="ECO:0000259" key="7">
    <source>
        <dbReference type="Pfam" id="PF00394"/>
    </source>
</evidence>
<keyword evidence="4" id="KW-0186">Copper</keyword>
<feature type="domain" description="Plastocyanin-like" evidence="7">
    <location>
        <begin position="276"/>
        <end position="427"/>
    </location>
</feature>
<evidence type="ECO:0000256" key="5">
    <source>
        <dbReference type="SAM" id="MobiDB-lite"/>
    </source>
</evidence>
<dbReference type="Proteomes" id="UP001392437">
    <property type="component" value="Unassembled WGS sequence"/>
</dbReference>
<accession>A0AAW0Q8Q2</accession>
<dbReference type="InterPro" id="IPR008972">
    <property type="entry name" value="Cupredoxin"/>
</dbReference>
<comment type="caution">
    <text evidence="10">The sequence shown here is derived from an EMBL/GenBank/DDBJ whole genome shotgun (WGS) entry which is preliminary data.</text>
</comment>
<keyword evidence="11" id="KW-1185">Reference proteome</keyword>
<evidence type="ECO:0000256" key="3">
    <source>
        <dbReference type="ARBA" id="ARBA00023002"/>
    </source>
</evidence>
<evidence type="ECO:0000256" key="4">
    <source>
        <dbReference type="ARBA" id="ARBA00023008"/>
    </source>
</evidence>
<keyword evidence="2" id="KW-0479">Metal-binding</keyword>